<dbReference type="PROSITE" id="PS51857">
    <property type="entry name" value="CSD_2"/>
    <property type="match status" value="1"/>
</dbReference>
<sequence>MNNGTVKWFNSQKGYGFITDDNSGEDIFVHFSAIESNGFRNLDEGQRVIFDIEKDPKSKKIKAANVKVA</sequence>
<organism evidence="5 6">
    <name type="scientific">Anaerocolumna xylanovorans DSM 12503</name>
    <dbReference type="NCBI Taxonomy" id="1121345"/>
    <lineage>
        <taxon>Bacteria</taxon>
        <taxon>Bacillati</taxon>
        <taxon>Bacillota</taxon>
        <taxon>Clostridia</taxon>
        <taxon>Lachnospirales</taxon>
        <taxon>Lachnospiraceae</taxon>
        <taxon>Anaerocolumna</taxon>
    </lineage>
</organism>
<protein>
    <submittedName>
        <fullName evidence="5">Cold shock protein (Beta-ribbon, CspA family)</fullName>
    </submittedName>
</protein>
<gene>
    <name evidence="5" type="ORF">SAMN02745217_04081</name>
</gene>
<dbReference type="InterPro" id="IPR012156">
    <property type="entry name" value="Cold_shock_CspA"/>
</dbReference>
<keyword evidence="6" id="KW-1185">Reference proteome</keyword>
<dbReference type="InterPro" id="IPR011129">
    <property type="entry name" value="CSD"/>
</dbReference>
<dbReference type="OrthoDB" id="9805039at2"/>
<dbReference type="Pfam" id="PF00313">
    <property type="entry name" value="CSD"/>
    <property type="match status" value="1"/>
</dbReference>
<comment type="subcellular location">
    <subcellularLocation>
        <location evidence="1 3">Cytoplasm</location>
    </subcellularLocation>
</comment>
<dbReference type="InterPro" id="IPR050181">
    <property type="entry name" value="Cold_shock_domain"/>
</dbReference>
<dbReference type="Proteomes" id="UP000184612">
    <property type="component" value="Unassembled WGS sequence"/>
</dbReference>
<dbReference type="InterPro" id="IPR019844">
    <property type="entry name" value="CSD_CS"/>
</dbReference>
<evidence type="ECO:0000313" key="5">
    <source>
        <dbReference type="EMBL" id="SHO53360.1"/>
    </source>
</evidence>
<dbReference type="STRING" id="1121345.SAMN02745217_04081"/>
<dbReference type="SMART" id="SM00357">
    <property type="entry name" value="CSP"/>
    <property type="match status" value="1"/>
</dbReference>
<dbReference type="PRINTS" id="PR00050">
    <property type="entry name" value="COLDSHOCK"/>
</dbReference>
<name>A0A1M7YL73_9FIRM</name>
<keyword evidence="2" id="KW-0963">Cytoplasm</keyword>
<feature type="domain" description="CSD" evidence="4">
    <location>
        <begin position="1"/>
        <end position="68"/>
    </location>
</feature>
<accession>A0A1M7YL73</accession>
<dbReference type="FunFam" id="2.40.50.140:FF:000006">
    <property type="entry name" value="Cold shock protein CspC"/>
    <property type="match status" value="1"/>
</dbReference>
<evidence type="ECO:0000259" key="4">
    <source>
        <dbReference type="PROSITE" id="PS51857"/>
    </source>
</evidence>
<dbReference type="GO" id="GO:0005737">
    <property type="term" value="C:cytoplasm"/>
    <property type="evidence" value="ECO:0007669"/>
    <property type="project" value="UniProtKB-SubCell"/>
</dbReference>
<dbReference type="InterPro" id="IPR012340">
    <property type="entry name" value="NA-bd_OB-fold"/>
</dbReference>
<dbReference type="SUPFAM" id="SSF50249">
    <property type="entry name" value="Nucleic acid-binding proteins"/>
    <property type="match status" value="1"/>
</dbReference>
<dbReference type="CDD" id="cd04458">
    <property type="entry name" value="CSP_CDS"/>
    <property type="match status" value="1"/>
</dbReference>
<dbReference type="GO" id="GO:0051252">
    <property type="term" value="P:regulation of RNA metabolic process"/>
    <property type="evidence" value="ECO:0007669"/>
    <property type="project" value="UniProtKB-ARBA"/>
</dbReference>
<dbReference type="AlphaFoldDB" id="A0A1M7YL73"/>
<dbReference type="Gene3D" id="2.40.50.140">
    <property type="entry name" value="Nucleic acid-binding proteins"/>
    <property type="match status" value="1"/>
</dbReference>
<evidence type="ECO:0000256" key="1">
    <source>
        <dbReference type="ARBA" id="ARBA00004496"/>
    </source>
</evidence>
<dbReference type="RefSeq" id="WP_073590712.1">
    <property type="nucleotide sequence ID" value="NZ_FRFD01000013.1"/>
</dbReference>
<dbReference type="InterPro" id="IPR002059">
    <property type="entry name" value="CSP_DNA-bd"/>
</dbReference>
<evidence type="ECO:0000256" key="2">
    <source>
        <dbReference type="ARBA" id="ARBA00022490"/>
    </source>
</evidence>
<dbReference type="PIRSF" id="PIRSF002599">
    <property type="entry name" value="Cold_shock_A"/>
    <property type="match status" value="1"/>
</dbReference>
<dbReference type="GO" id="GO:0003676">
    <property type="term" value="F:nucleic acid binding"/>
    <property type="evidence" value="ECO:0007669"/>
    <property type="project" value="InterPro"/>
</dbReference>
<proteinExistence type="predicted"/>
<dbReference type="EMBL" id="FRFD01000013">
    <property type="protein sequence ID" value="SHO53360.1"/>
    <property type="molecule type" value="Genomic_DNA"/>
</dbReference>
<dbReference type="PANTHER" id="PTHR11544">
    <property type="entry name" value="COLD SHOCK DOMAIN CONTAINING PROTEINS"/>
    <property type="match status" value="1"/>
</dbReference>
<evidence type="ECO:0000313" key="6">
    <source>
        <dbReference type="Proteomes" id="UP000184612"/>
    </source>
</evidence>
<dbReference type="PROSITE" id="PS00352">
    <property type="entry name" value="CSD_1"/>
    <property type="match status" value="1"/>
</dbReference>
<reference evidence="5 6" key="1">
    <citation type="submission" date="2016-12" db="EMBL/GenBank/DDBJ databases">
        <authorList>
            <person name="Song W.-J."/>
            <person name="Kurnit D.M."/>
        </authorList>
    </citation>
    <scope>NUCLEOTIDE SEQUENCE [LARGE SCALE GENOMIC DNA]</scope>
    <source>
        <strain evidence="5 6">DSM 12503</strain>
    </source>
</reference>
<dbReference type="GO" id="GO:0010468">
    <property type="term" value="P:regulation of gene expression"/>
    <property type="evidence" value="ECO:0007669"/>
    <property type="project" value="UniProtKB-ARBA"/>
</dbReference>
<evidence type="ECO:0000256" key="3">
    <source>
        <dbReference type="RuleBase" id="RU000408"/>
    </source>
</evidence>